<sequence length="282" mass="31557">MKRVSLAIVLFVALFLPIVADAANFRFQKVGGDVYAAIAEPGSRAASNCLIVVADYQVILAGAHFTKATTRELLEFVGTITPLQVRYVILTHHHSGFDALDTDFPRNADIITSQRTWQLLRKEPGQIKNQVIFFEQGLTIKRGSREIVMTATERGHSEGDVFVSLPEDGVLFTSDLLFNDVGGYMGDGYFRDWLMDLDTLDEVGARTVVPGLGAVTNNDGIKRFRAFFRDFTTEILRLAAKGLDVDAAKREFSLPQYQGMPGFRTFFDANFRRAYNELKELK</sequence>
<protein>
    <submittedName>
        <fullName evidence="4">MBL fold metallo-hydrolase</fullName>
    </submittedName>
</protein>
<feature type="chain" id="PRO_5023024180" evidence="2">
    <location>
        <begin position="23"/>
        <end position="282"/>
    </location>
</feature>
<keyword evidence="4" id="KW-0378">Hydrolase</keyword>
<dbReference type="RefSeq" id="WP_149306664.1">
    <property type="nucleotide sequence ID" value="NZ_SRSD01000003.1"/>
</dbReference>
<dbReference type="InterPro" id="IPR001279">
    <property type="entry name" value="Metallo-B-lactamas"/>
</dbReference>
<evidence type="ECO:0000313" key="5">
    <source>
        <dbReference type="Proteomes" id="UP000324298"/>
    </source>
</evidence>
<evidence type="ECO:0000259" key="3">
    <source>
        <dbReference type="SMART" id="SM00849"/>
    </source>
</evidence>
<reference evidence="4 5" key="1">
    <citation type="submission" date="2019-04" db="EMBL/GenBank/DDBJ databases">
        <title>Geobacter ruber sp. nov., ferric-reducing bacteria isolated from paddy soil.</title>
        <authorList>
            <person name="Xu Z."/>
            <person name="Masuda Y."/>
            <person name="Itoh H."/>
            <person name="Senoo K."/>
        </authorList>
    </citation>
    <scope>NUCLEOTIDE SEQUENCE [LARGE SCALE GENOMIC DNA]</scope>
    <source>
        <strain evidence="4 5">Red88</strain>
    </source>
</reference>
<gene>
    <name evidence="4" type="ORF">ET418_05905</name>
</gene>
<feature type="signal peptide" evidence="2">
    <location>
        <begin position="1"/>
        <end position="22"/>
    </location>
</feature>
<dbReference type="InterPro" id="IPR050855">
    <property type="entry name" value="NDM-1-like"/>
</dbReference>
<dbReference type="OrthoDB" id="5290005at2"/>
<comment type="similarity">
    <text evidence="1">Belongs to the metallo-beta-lactamase superfamily. Class-B beta-lactamase family.</text>
</comment>
<dbReference type="SUPFAM" id="SSF56281">
    <property type="entry name" value="Metallo-hydrolase/oxidoreductase"/>
    <property type="match status" value="1"/>
</dbReference>
<name>A0A5A9XM88_9BACT</name>
<dbReference type="PANTHER" id="PTHR42951">
    <property type="entry name" value="METALLO-BETA-LACTAMASE DOMAIN-CONTAINING"/>
    <property type="match status" value="1"/>
</dbReference>
<dbReference type="EMBL" id="SRSD01000003">
    <property type="protein sequence ID" value="KAA0893348.1"/>
    <property type="molecule type" value="Genomic_DNA"/>
</dbReference>
<organism evidence="4 5">
    <name type="scientific">Oryzomonas rubra</name>
    <dbReference type="NCBI Taxonomy" id="2509454"/>
    <lineage>
        <taxon>Bacteria</taxon>
        <taxon>Pseudomonadati</taxon>
        <taxon>Thermodesulfobacteriota</taxon>
        <taxon>Desulfuromonadia</taxon>
        <taxon>Geobacterales</taxon>
        <taxon>Geobacteraceae</taxon>
        <taxon>Oryzomonas</taxon>
    </lineage>
</organism>
<evidence type="ECO:0000256" key="1">
    <source>
        <dbReference type="ARBA" id="ARBA00005250"/>
    </source>
</evidence>
<feature type="domain" description="Metallo-beta-lactamase" evidence="3">
    <location>
        <begin position="46"/>
        <end position="212"/>
    </location>
</feature>
<dbReference type="PANTHER" id="PTHR42951:SF4">
    <property type="entry name" value="ACYL-COENZYME A THIOESTERASE MBLAC2"/>
    <property type="match status" value="1"/>
</dbReference>
<evidence type="ECO:0000313" key="4">
    <source>
        <dbReference type="EMBL" id="KAA0893348.1"/>
    </source>
</evidence>
<dbReference type="Gene3D" id="3.60.15.10">
    <property type="entry name" value="Ribonuclease Z/Hydroxyacylglutathione hydrolase-like"/>
    <property type="match status" value="1"/>
</dbReference>
<evidence type="ECO:0000256" key="2">
    <source>
        <dbReference type="SAM" id="SignalP"/>
    </source>
</evidence>
<dbReference type="InterPro" id="IPR036866">
    <property type="entry name" value="RibonucZ/Hydroxyglut_hydro"/>
</dbReference>
<accession>A0A5A9XM88</accession>
<keyword evidence="2" id="KW-0732">Signal</keyword>
<keyword evidence="5" id="KW-1185">Reference proteome</keyword>
<dbReference type="GO" id="GO:0016787">
    <property type="term" value="F:hydrolase activity"/>
    <property type="evidence" value="ECO:0007669"/>
    <property type="project" value="UniProtKB-KW"/>
</dbReference>
<comment type="caution">
    <text evidence="4">The sequence shown here is derived from an EMBL/GenBank/DDBJ whole genome shotgun (WGS) entry which is preliminary data.</text>
</comment>
<dbReference type="SMART" id="SM00849">
    <property type="entry name" value="Lactamase_B"/>
    <property type="match status" value="1"/>
</dbReference>
<dbReference type="Pfam" id="PF00753">
    <property type="entry name" value="Lactamase_B"/>
    <property type="match status" value="1"/>
</dbReference>
<dbReference type="AlphaFoldDB" id="A0A5A9XM88"/>
<dbReference type="GO" id="GO:0017001">
    <property type="term" value="P:antibiotic catabolic process"/>
    <property type="evidence" value="ECO:0007669"/>
    <property type="project" value="UniProtKB-ARBA"/>
</dbReference>
<dbReference type="Proteomes" id="UP000324298">
    <property type="component" value="Unassembled WGS sequence"/>
</dbReference>
<proteinExistence type="inferred from homology"/>